<comment type="caution">
    <text evidence="2">The sequence shown here is derived from an EMBL/GenBank/DDBJ whole genome shotgun (WGS) entry which is preliminary data.</text>
</comment>
<dbReference type="EMBL" id="CAJHNJ030000002">
    <property type="protein sequence ID" value="CAG9092067.1"/>
    <property type="molecule type" value="Genomic_DNA"/>
</dbReference>
<accession>A0A8S4D4Y4</accession>
<protein>
    <submittedName>
        <fullName evidence="2">(diamondback moth) hypothetical protein</fullName>
    </submittedName>
</protein>
<dbReference type="Proteomes" id="UP000653454">
    <property type="component" value="Unassembled WGS sequence"/>
</dbReference>
<sequence length="90" mass="9685">MAWPGGTPDSGDLPLRPVASEDTLLSAGPPTDEANTPKLPVIRLTFAISGDVYMHIIRYNINMQGMEFPLTARARATIPHDLPGVIGTRC</sequence>
<gene>
    <name evidence="2" type="ORF">PLXY2_LOCUS1033</name>
</gene>
<keyword evidence="3" id="KW-1185">Reference proteome</keyword>
<name>A0A8S4D4Y4_PLUXY</name>
<feature type="region of interest" description="Disordered" evidence="1">
    <location>
        <begin position="1"/>
        <end position="36"/>
    </location>
</feature>
<evidence type="ECO:0000313" key="2">
    <source>
        <dbReference type="EMBL" id="CAG9092067.1"/>
    </source>
</evidence>
<organism evidence="2 3">
    <name type="scientific">Plutella xylostella</name>
    <name type="common">Diamondback moth</name>
    <name type="synonym">Plutella maculipennis</name>
    <dbReference type="NCBI Taxonomy" id="51655"/>
    <lineage>
        <taxon>Eukaryota</taxon>
        <taxon>Metazoa</taxon>
        <taxon>Ecdysozoa</taxon>
        <taxon>Arthropoda</taxon>
        <taxon>Hexapoda</taxon>
        <taxon>Insecta</taxon>
        <taxon>Pterygota</taxon>
        <taxon>Neoptera</taxon>
        <taxon>Endopterygota</taxon>
        <taxon>Lepidoptera</taxon>
        <taxon>Glossata</taxon>
        <taxon>Ditrysia</taxon>
        <taxon>Yponomeutoidea</taxon>
        <taxon>Plutellidae</taxon>
        <taxon>Plutella</taxon>
    </lineage>
</organism>
<reference evidence="2" key="1">
    <citation type="submission" date="2020-11" db="EMBL/GenBank/DDBJ databases">
        <authorList>
            <person name="Whiteford S."/>
        </authorList>
    </citation>
    <scope>NUCLEOTIDE SEQUENCE</scope>
</reference>
<evidence type="ECO:0000256" key="1">
    <source>
        <dbReference type="SAM" id="MobiDB-lite"/>
    </source>
</evidence>
<dbReference type="AlphaFoldDB" id="A0A8S4D4Y4"/>
<proteinExistence type="predicted"/>
<evidence type="ECO:0000313" key="3">
    <source>
        <dbReference type="Proteomes" id="UP000653454"/>
    </source>
</evidence>